<feature type="non-terminal residue" evidence="2">
    <location>
        <position position="1"/>
    </location>
</feature>
<dbReference type="EMBL" id="BTSY01000005">
    <property type="protein sequence ID" value="GMT28985.1"/>
    <property type="molecule type" value="Genomic_DNA"/>
</dbReference>
<dbReference type="AlphaFoldDB" id="A0AAV5WB98"/>
<gene>
    <name evidence="2" type="ORF">PFISCL1PPCAC_20282</name>
</gene>
<evidence type="ECO:0000313" key="2">
    <source>
        <dbReference type="EMBL" id="GMT28985.1"/>
    </source>
</evidence>
<evidence type="ECO:0000313" key="3">
    <source>
        <dbReference type="Proteomes" id="UP001432322"/>
    </source>
</evidence>
<name>A0AAV5WB98_9BILA</name>
<sequence length="84" mass="9642">QTIAAREMDQSLRVLEPYLTMAQLTSHSNVAAIKDARIAELQKEVKKLEEEREKEKKMKNSLSEVFDIGVFVSERLEIISECMS</sequence>
<comment type="caution">
    <text evidence="2">The sequence shown here is derived from an EMBL/GenBank/DDBJ whole genome shotgun (WGS) entry which is preliminary data.</text>
</comment>
<accession>A0AAV5WB98</accession>
<evidence type="ECO:0000256" key="1">
    <source>
        <dbReference type="SAM" id="Coils"/>
    </source>
</evidence>
<keyword evidence="3" id="KW-1185">Reference proteome</keyword>
<protein>
    <submittedName>
        <fullName evidence="2">Uncharacterized protein</fullName>
    </submittedName>
</protein>
<dbReference type="Proteomes" id="UP001432322">
    <property type="component" value="Unassembled WGS sequence"/>
</dbReference>
<proteinExistence type="predicted"/>
<feature type="coiled-coil region" evidence="1">
    <location>
        <begin position="31"/>
        <end position="65"/>
    </location>
</feature>
<organism evidence="2 3">
    <name type="scientific">Pristionchus fissidentatus</name>
    <dbReference type="NCBI Taxonomy" id="1538716"/>
    <lineage>
        <taxon>Eukaryota</taxon>
        <taxon>Metazoa</taxon>
        <taxon>Ecdysozoa</taxon>
        <taxon>Nematoda</taxon>
        <taxon>Chromadorea</taxon>
        <taxon>Rhabditida</taxon>
        <taxon>Rhabditina</taxon>
        <taxon>Diplogasteromorpha</taxon>
        <taxon>Diplogasteroidea</taxon>
        <taxon>Neodiplogasteridae</taxon>
        <taxon>Pristionchus</taxon>
    </lineage>
</organism>
<reference evidence="2" key="1">
    <citation type="submission" date="2023-10" db="EMBL/GenBank/DDBJ databases">
        <title>Genome assembly of Pristionchus species.</title>
        <authorList>
            <person name="Yoshida K."/>
            <person name="Sommer R.J."/>
        </authorList>
    </citation>
    <scope>NUCLEOTIDE SEQUENCE</scope>
    <source>
        <strain evidence="2">RS5133</strain>
    </source>
</reference>
<keyword evidence="1" id="KW-0175">Coiled coil</keyword>